<dbReference type="CDD" id="cd00051">
    <property type="entry name" value="EFh"/>
    <property type="match status" value="1"/>
</dbReference>
<dbReference type="InterPro" id="IPR051581">
    <property type="entry name" value="Ca-bind"/>
</dbReference>
<feature type="region of interest" description="Disordered" evidence="4">
    <location>
        <begin position="1"/>
        <end position="107"/>
    </location>
</feature>
<feature type="compositionally biased region" description="Basic residues" evidence="4">
    <location>
        <begin position="98"/>
        <end position="107"/>
    </location>
</feature>
<keyword evidence="1" id="KW-0479">Metal-binding</keyword>
<keyword evidence="3" id="KW-0106">Calcium</keyword>
<dbReference type="GO" id="GO:0005509">
    <property type="term" value="F:calcium ion binding"/>
    <property type="evidence" value="ECO:0007669"/>
    <property type="project" value="InterPro"/>
</dbReference>
<evidence type="ECO:0000256" key="2">
    <source>
        <dbReference type="ARBA" id="ARBA00022737"/>
    </source>
</evidence>
<dbReference type="SUPFAM" id="SSF47473">
    <property type="entry name" value="EF-hand"/>
    <property type="match status" value="1"/>
</dbReference>
<dbReference type="PANTHER" id="PTHR34524:SF6">
    <property type="entry name" value="CALCYPHOSINE LIKE"/>
    <property type="match status" value="1"/>
</dbReference>
<protein>
    <recommendedName>
        <fullName evidence="5">EF-hand domain-containing protein</fullName>
    </recommendedName>
</protein>
<dbReference type="Gene3D" id="1.10.238.10">
    <property type="entry name" value="EF-hand"/>
    <property type="match status" value="2"/>
</dbReference>
<dbReference type="InterPro" id="IPR011992">
    <property type="entry name" value="EF-hand-dom_pair"/>
</dbReference>
<dbReference type="PANTHER" id="PTHR34524">
    <property type="entry name" value="CALCYPHOSIN"/>
    <property type="match status" value="1"/>
</dbReference>
<dbReference type="InterPro" id="IPR018247">
    <property type="entry name" value="EF_Hand_1_Ca_BS"/>
</dbReference>
<feature type="compositionally biased region" description="Basic and acidic residues" evidence="4">
    <location>
        <begin position="74"/>
        <end position="96"/>
    </location>
</feature>
<evidence type="ECO:0000256" key="3">
    <source>
        <dbReference type="ARBA" id="ARBA00022837"/>
    </source>
</evidence>
<sequence>MRCSSKAASHPAFRPLCPRIHRDAHAAAPPQRVHSPPSASLTFPDDLDPDLPDWDPHLSREPFPAGFMPLAPNPREEARRALLLEAEEQRVREGGRPRAPRASRRTRQLARLSAELARQLDSLPAAQLDALHHSLPPQLQRELHAQLRRREARRERQRAAAAPAAASASADGGGGEEEEEEDEDSRRAAPSASGLARPFSLPEIKVSRRRARREDEARCSPPQSDLLLTPLVAPPAASLQCVSRDLSPEKTSGGLVLARSQPRQFRLHPIDASRPVLPQLRKALARGAKHVMAAACALDRTAANELTRSGFRQLLRQLHVTHVDADDADALFASWDVRGEGVIGLVELKSILQNGGKRPKAAQSCVHGELISQAEISRRQETRRASEGSLWSSDRERTLGRLPFVMSRKYSSKYTPEQQEMMDAIKGSLEQFSSEFSSFSDTKDISRADFRAALQQMGVREDDRHIETLFSSMDAANAGRVPLGTLKAALRKATNSAMQAIGANPNPTQFKRSRDMSSPHIMLQDSLVAHAARAMEMFKAWDVDGDGIISCKEFQQGIHELGIVAPRDELKNLFDMFDEDTSGDITFRELHALLRRNKLSDEDRRSRRTLIQGRGEYEQIRKEVAANVRASSIQFQINMREKGLHRKDRETVVMGEGHNDHREHHRS</sequence>
<keyword evidence="2" id="KW-0677">Repeat</keyword>
<evidence type="ECO:0000256" key="4">
    <source>
        <dbReference type="SAM" id="MobiDB-lite"/>
    </source>
</evidence>
<dbReference type="EMBL" id="JBGBPQ010000015">
    <property type="protein sequence ID" value="KAL1510222.1"/>
    <property type="molecule type" value="Genomic_DNA"/>
</dbReference>
<dbReference type="InterPro" id="IPR002048">
    <property type="entry name" value="EF_hand_dom"/>
</dbReference>
<dbReference type="Pfam" id="PF13499">
    <property type="entry name" value="EF-hand_7"/>
    <property type="match status" value="1"/>
</dbReference>
<feature type="compositionally biased region" description="Acidic residues" evidence="4">
    <location>
        <begin position="174"/>
        <end position="183"/>
    </location>
</feature>
<evidence type="ECO:0000256" key="1">
    <source>
        <dbReference type="ARBA" id="ARBA00022723"/>
    </source>
</evidence>
<feature type="domain" description="EF-hand" evidence="5">
    <location>
        <begin position="529"/>
        <end position="564"/>
    </location>
</feature>
<dbReference type="PROSITE" id="PS00018">
    <property type="entry name" value="EF_HAND_1"/>
    <property type="match status" value="2"/>
</dbReference>
<accession>A0AB34IYE5</accession>
<evidence type="ECO:0000313" key="6">
    <source>
        <dbReference type="EMBL" id="KAL1510222.1"/>
    </source>
</evidence>
<dbReference type="Proteomes" id="UP001515480">
    <property type="component" value="Unassembled WGS sequence"/>
</dbReference>
<feature type="region of interest" description="Disordered" evidence="4">
    <location>
        <begin position="146"/>
        <end position="223"/>
    </location>
</feature>
<feature type="compositionally biased region" description="Low complexity" evidence="4">
    <location>
        <begin position="159"/>
        <end position="170"/>
    </location>
</feature>
<reference evidence="6 7" key="1">
    <citation type="journal article" date="2024" name="Science">
        <title>Giant polyketide synthase enzymes in the biosynthesis of giant marine polyether toxins.</title>
        <authorList>
            <person name="Fallon T.R."/>
            <person name="Shende V.V."/>
            <person name="Wierzbicki I.H."/>
            <person name="Pendleton A.L."/>
            <person name="Watervoot N.F."/>
            <person name="Auber R.P."/>
            <person name="Gonzalez D.J."/>
            <person name="Wisecaver J.H."/>
            <person name="Moore B.S."/>
        </authorList>
    </citation>
    <scope>NUCLEOTIDE SEQUENCE [LARGE SCALE GENOMIC DNA]</scope>
    <source>
        <strain evidence="6 7">12B1</strain>
    </source>
</reference>
<dbReference type="SMART" id="SM00054">
    <property type="entry name" value="EFh"/>
    <property type="match status" value="2"/>
</dbReference>
<organism evidence="6 7">
    <name type="scientific">Prymnesium parvum</name>
    <name type="common">Toxic golden alga</name>
    <dbReference type="NCBI Taxonomy" id="97485"/>
    <lineage>
        <taxon>Eukaryota</taxon>
        <taxon>Haptista</taxon>
        <taxon>Haptophyta</taxon>
        <taxon>Prymnesiophyceae</taxon>
        <taxon>Prymnesiales</taxon>
        <taxon>Prymnesiaceae</taxon>
        <taxon>Prymnesium</taxon>
    </lineage>
</organism>
<comment type="caution">
    <text evidence="6">The sequence shown here is derived from an EMBL/GenBank/DDBJ whole genome shotgun (WGS) entry which is preliminary data.</text>
</comment>
<name>A0AB34IYE5_PRYPA</name>
<evidence type="ECO:0000259" key="5">
    <source>
        <dbReference type="PROSITE" id="PS50222"/>
    </source>
</evidence>
<feature type="domain" description="EF-hand" evidence="5">
    <location>
        <begin position="565"/>
        <end position="600"/>
    </location>
</feature>
<feature type="domain" description="EF-hand" evidence="5">
    <location>
        <begin position="323"/>
        <end position="358"/>
    </location>
</feature>
<gene>
    <name evidence="6" type="ORF">AB1Y20_006549</name>
</gene>
<evidence type="ECO:0000313" key="7">
    <source>
        <dbReference type="Proteomes" id="UP001515480"/>
    </source>
</evidence>
<keyword evidence="7" id="KW-1185">Reference proteome</keyword>
<feature type="compositionally biased region" description="Basic and acidic residues" evidence="4">
    <location>
        <begin position="146"/>
        <end position="158"/>
    </location>
</feature>
<dbReference type="PROSITE" id="PS50222">
    <property type="entry name" value="EF_HAND_2"/>
    <property type="match status" value="3"/>
</dbReference>
<dbReference type="AlphaFoldDB" id="A0AB34IYE5"/>
<proteinExistence type="predicted"/>